<dbReference type="RefSeq" id="WP_159792968.1">
    <property type="nucleotide sequence ID" value="NZ_WTYM01000031.1"/>
</dbReference>
<accession>A0A6I4SU76</accession>
<dbReference type="EMBL" id="WTYM01000031">
    <property type="protein sequence ID" value="MXO58958.1"/>
    <property type="molecule type" value="Genomic_DNA"/>
</dbReference>
<keyword evidence="2" id="KW-0732">Signal</keyword>
<keyword evidence="4" id="KW-1185">Reference proteome</keyword>
<feature type="region of interest" description="Disordered" evidence="1">
    <location>
        <begin position="152"/>
        <end position="204"/>
    </location>
</feature>
<proteinExistence type="predicted"/>
<sequence>MLARLLFLLALLLPLPAAAQEGPSSLEGSWALEIAGTVIFRFDLDRDPKTREWLGTWQRPESFASDGDRFAQIVMPARILRSLAGTVEGDSVEVSFNDPRPGAVPDVFRFRLIDRDAAEMVYVGTGLDPYIMQRVGPDTKLGPFKEGVTYARRLTRPNGAKNDLGPLPAIEPEPEPEPEDLPALPPVTTNPENLRNPPGAPVGR</sequence>
<gene>
    <name evidence="3" type="ORF">GRI89_05330</name>
</gene>
<organism evidence="3 4">
    <name type="scientific">Croceibacterium salegens</name>
    <dbReference type="NCBI Taxonomy" id="1737568"/>
    <lineage>
        <taxon>Bacteria</taxon>
        <taxon>Pseudomonadati</taxon>
        <taxon>Pseudomonadota</taxon>
        <taxon>Alphaproteobacteria</taxon>
        <taxon>Sphingomonadales</taxon>
        <taxon>Erythrobacteraceae</taxon>
        <taxon>Croceibacterium</taxon>
    </lineage>
</organism>
<evidence type="ECO:0000313" key="4">
    <source>
        <dbReference type="Proteomes" id="UP000433652"/>
    </source>
</evidence>
<evidence type="ECO:0000256" key="2">
    <source>
        <dbReference type="SAM" id="SignalP"/>
    </source>
</evidence>
<comment type="caution">
    <text evidence="3">The sequence shown here is derived from an EMBL/GenBank/DDBJ whole genome shotgun (WGS) entry which is preliminary data.</text>
</comment>
<feature type="signal peptide" evidence="2">
    <location>
        <begin position="1"/>
        <end position="19"/>
    </location>
</feature>
<evidence type="ECO:0000313" key="3">
    <source>
        <dbReference type="EMBL" id="MXO58958.1"/>
    </source>
</evidence>
<evidence type="ECO:0000256" key="1">
    <source>
        <dbReference type="SAM" id="MobiDB-lite"/>
    </source>
</evidence>
<protein>
    <submittedName>
        <fullName evidence="3">Uncharacterized protein</fullName>
    </submittedName>
</protein>
<reference evidence="3 4" key="1">
    <citation type="submission" date="2019-12" db="EMBL/GenBank/DDBJ databases">
        <title>Genomic-based taxomic classification of the family Erythrobacteraceae.</title>
        <authorList>
            <person name="Xu L."/>
        </authorList>
    </citation>
    <scope>NUCLEOTIDE SEQUENCE [LARGE SCALE GENOMIC DNA]</scope>
    <source>
        <strain evidence="3 4">MCCC 1K01500</strain>
    </source>
</reference>
<feature type="chain" id="PRO_5026349242" evidence="2">
    <location>
        <begin position="20"/>
        <end position="204"/>
    </location>
</feature>
<name>A0A6I4SU76_9SPHN</name>
<dbReference type="OrthoDB" id="7275869at2"/>
<dbReference type="Proteomes" id="UP000433652">
    <property type="component" value="Unassembled WGS sequence"/>
</dbReference>
<dbReference type="AlphaFoldDB" id="A0A6I4SU76"/>